<keyword evidence="3" id="KW-1185">Reference proteome</keyword>
<feature type="region of interest" description="Disordered" evidence="1">
    <location>
        <begin position="30"/>
        <end position="91"/>
    </location>
</feature>
<evidence type="ECO:0000313" key="3">
    <source>
        <dbReference type="Proteomes" id="UP001529510"/>
    </source>
</evidence>
<proteinExistence type="predicted"/>
<name>A0ABD0MHV3_CIRMR</name>
<dbReference type="EMBL" id="JAMKFB020000323">
    <property type="protein sequence ID" value="KAL0149765.1"/>
    <property type="molecule type" value="Genomic_DNA"/>
</dbReference>
<protein>
    <submittedName>
        <fullName evidence="2">Uncharacterized protein</fullName>
    </submittedName>
</protein>
<evidence type="ECO:0000256" key="1">
    <source>
        <dbReference type="SAM" id="MobiDB-lite"/>
    </source>
</evidence>
<feature type="non-terminal residue" evidence="2">
    <location>
        <position position="1"/>
    </location>
</feature>
<gene>
    <name evidence="2" type="ORF">M9458_054955</name>
</gene>
<accession>A0ABD0MHV3</accession>
<dbReference type="Proteomes" id="UP001529510">
    <property type="component" value="Unassembled WGS sequence"/>
</dbReference>
<evidence type="ECO:0000313" key="2">
    <source>
        <dbReference type="EMBL" id="KAL0149765.1"/>
    </source>
</evidence>
<organism evidence="2 3">
    <name type="scientific">Cirrhinus mrigala</name>
    <name type="common">Mrigala</name>
    <dbReference type="NCBI Taxonomy" id="683832"/>
    <lineage>
        <taxon>Eukaryota</taxon>
        <taxon>Metazoa</taxon>
        <taxon>Chordata</taxon>
        <taxon>Craniata</taxon>
        <taxon>Vertebrata</taxon>
        <taxon>Euteleostomi</taxon>
        <taxon>Actinopterygii</taxon>
        <taxon>Neopterygii</taxon>
        <taxon>Teleostei</taxon>
        <taxon>Ostariophysi</taxon>
        <taxon>Cypriniformes</taxon>
        <taxon>Cyprinidae</taxon>
        <taxon>Labeoninae</taxon>
        <taxon>Labeonini</taxon>
        <taxon>Cirrhinus</taxon>
    </lineage>
</organism>
<dbReference type="AlphaFoldDB" id="A0ABD0MHV3"/>
<comment type="caution">
    <text evidence="2">The sequence shown here is derived from an EMBL/GenBank/DDBJ whole genome shotgun (WGS) entry which is preliminary data.</text>
</comment>
<sequence length="323" mass="34845">EKPLRVFAQRVTVITGVRTAAAAVSVRTRRCVTPSPEPASVRPGTAAGAARTPANATPTATTANRNACARTTPRATTSPESASAAQGTREPCKFARVPRVRSEAAVRHSLKPVFGVCVQLRGPVPSRETRAAVGRCVDSRVRRDASGRTAHRSVSVIMEEAVRRPPASACAAQDTQERGRACAPQLNFSAGDVSGADLSRHEEHVLCETHGLDGVSTLQIHHELMQMSYCWSPEERPVLSSGSKAEGQADQESCCSHWDWPGPCRLREEESDLQITAITVMVNASKLMEMFSDKAITRLQKSDETTVTKLLDSCSEELKCCLV</sequence>
<feature type="compositionally biased region" description="Low complexity" evidence="1">
    <location>
        <begin position="42"/>
        <end position="85"/>
    </location>
</feature>
<reference evidence="2 3" key="1">
    <citation type="submission" date="2024-05" db="EMBL/GenBank/DDBJ databases">
        <title>Genome sequencing and assembly of Indian major carp, Cirrhinus mrigala (Hamilton, 1822).</title>
        <authorList>
            <person name="Mohindra V."/>
            <person name="Chowdhury L.M."/>
            <person name="Lal K."/>
            <person name="Jena J.K."/>
        </authorList>
    </citation>
    <scope>NUCLEOTIDE SEQUENCE [LARGE SCALE GENOMIC DNA]</scope>
    <source>
        <strain evidence="2">CM1030</strain>
        <tissue evidence="2">Blood</tissue>
    </source>
</reference>